<comment type="similarity">
    <text evidence="3 19">In the N-terminal section; belongs to the NnrE/AIBP family.</text>
</comment>
<evidence type="ECO:0000256" key="9">
    <source>
        <dbReference type="ARBA" id="ARBA00022958"/>
    </source>
</evidence>
<feature type="binding site" evidence="18">
    <location>
        <position position="186"/>
    </location>
    <ligand>
        <name>(6S)-NADPHX</name>
        <dbReference type="ChEBI" id="CHEBI:64076"/>
    </ligand>
</feature>
<evidence type="ECO:0000256" key="18">
    <source>
        <dbReference type="HAMAP-Rule" id="MF_01966"/>
    </source>
</evidence>
<keyword evidence="8 17" id="KW-0521">NADP</keyword>
<dbReference type="CDD" id="cd01171">
    <property type="entry name" value="YXKO-related"/>
    <property type="match status" value="1"/>
</dbReference>
<comment type="cofactor">
    <cofactor evidence="17">
        <name>Mg(2+)</name>
        <dbReference type="ChEBI" id="CHEBI:18420"/>
    </cofactor>
</comment>
<dbReference type="HOGENOM" id="CLU_024853_4_1_7"/>
<evidence type="ECO:0000256" key="4">
    <source>
        <dbReference type="ARBA" id="ARBA00009524"/>
    </source>
</evidence>
<dbReference type="InterPro" id="IPR029056">
    <property type="entry name" value="Ribokinase-like"/>
</dbReference>
<evidence type="ECO:0000313" key="22">
    <source>
        <dbReference type="EMBL" id="ACY16107.1"/>
    </source>
</evidence>
<dbReference type="KEGG" id="hoh:Hoch_3605"/>
<dbReference type="PIRSF" id="PIRSF017184">
    <property type="entry name" value="Nnr"/>
    <property type="match status" value="1"/>
</dbReference>
<dbReference type="NCBIfam" id="TIGR00197">
    <property type="entry name" value="yjeF_nterm"/>
    <property type="match status" value="1"/>
</dbReference>
<evidence type="ECO:0000256" key="12">
    <source>
        <dbReference type="ARBA" id="ARBA00023239"/>
    </source>
</evidence>
<gene>
    <name evidence="17" type="primary">nnrD</name>
    <name evidence="18" type="synonym">nnrE</name>
    <name evidence="22" type="ordered locus">Hoch_3605</name>
</gene>
<feature type="binding site" evidence="17">
    <location>
        <position position="288"/>
    </location>
    <ligand>
        <name>(6S)-NADPHX</name>
        <dbReference type="ChEBI" id="CHEBI:64076"/>
    </ligand>
</feature>
<keyword evidence="22" id="KW-0808">Transferase</keyword>
<feature type="domain" description="YjeF N-terminal" evidence="21">
    <location>
        <begin position="10"/>
        <end position="243"/>
    </location>
</feature>
<dbReference type="InterPro" id="IPR030677">
    <property type="entry name" value="Nnr"/>
</dbReference>
<feature type="binding site" evidence="18">
    <location>
        <position position="153"/>
    </location>
    <ligand>
        <name>K(+)</name>
        <dbReference type="ChEBI" id="CHEBI:29103"/>
    </ligand>
</feature>
<keyword evidence="22" id="KW-0418">Kinase</keyword>
<protein>
    <recommendedName>
        <fullName evidence="19">Bifunctional NAD(P)H-hydrate repair enzyme</fullName>
    </recommendedName>
    <alternativeName>
        <fullName evidence="19">Nicotinamide nucleotide repair protein</fullName>
    </alternativeName>
    <domain>
        <recommendedName>
            <fullName evidence="19">ADP-dependent (S)-NAD(P)H-hydrate dehydratase</fullName>
            <ecNumber evidence="19">4.2.1.136</ecNumber>
        </recommendedName>
        <alternativeName>
            <fullName evidence="19">ADP-dependent NAD(P)HX dehydratase</fullName>
        </alternativeName>
    </domain>
    <domain>
        <recommendedName>
            <fullName evidence="19">NAD(P)H-hydrate epimerase</fullName>
            <ecNumber evidence="19">5.1.99.6</ecNumber>
        </recommendedName>
    </domain>
</protein>
<proteinExistence type="inferred from homology"/>
<evidence type="ECO:0000259" key="21">
    <source>
        <dbReference type="PROSITE" id="PS51385"/>
    </source>
</evidence>
<comment type="subunit">
    <text evidence="17">Homotetramer.</text>
</comment>
<feature type="binding site" evidence="18">
    <location>
        <position position="82"/>
    </location>
    <ligand>
        <name>K(+)</name>
        <dbReference type="ChEBI" id="CHEBI:29103"/>
    </ligand>
</feature>
<comment type="similarity">
    <text evidence="4 19">In the C-terminal section; belongs to the NnrD/CARKD family.</text>
</comment>
<feature type="binding site" evidence="17">
    <location>
        <position position="468"/>
    </location>
    <ligand>
        <name>AMP</name>
        <dbReference type="ChEBI" id="CHEBI:456215"/>
    </ligand>
</feature>
<evidence type="ECO:0000256" key="11">
    <source>
        <dbReference type="ARBA" id="ARBA00023235"/>
    </source>
</evidence>
<dbReference type="Proteomes" id="UP000001880">
    <property type="component" value="Chromosome"/>
</dbReference>
<dbReference type="HAMAP" id="MF_01966">
    <property type="entry name" value="NADHX_epimerase"/>
    <property type="match status" value="1"/>
</dbReference>
<dbReference type="OrthoDB" id="9806925at2"/>
<comment type="similarity">
    <text evidence="18">Belongs to the NnrE/AIBP family.</text>
</comment>
<reference evidence="22 23" key="1">
    <citation type="journal article" date="2010" name="Stand. Genomic Sci.">
        <title>Complete genome sequence of Haliangium ochraceum type strain (SMP-2).</title>
        <authorList>
            <consortium name="US DOE Joint Genome Institute (JGI-PGF)"/>
            <person name="Ivanova N."/>
            <person name="Daum C."/>
            <person name="Lang E."/>
            <person name="Abt B."/>
            <person name="Kopitz M."/>
            <person name="Saunders E."/>
            <person name="Lapidus A."/>
            <person name="Lucas S."/>
            <person name="Glavina Del Rio T."/>
            <person name="Nolan M."/>
            <person name="Tice H."/>
            <person name="Copeland A."/>
            <person name="Cheng J.F."/>
            <person name="Chen F."/>
            <person name="Bruce D."/>
            <person name="Goodwin L."/>
            <person name="Pitluck S."/>
            <person name="Mavromatis K."/>
            <person name="Pati A."/>
            <person name="Mikhailova N."/>
            <person name="Chen A."/>
            <person name="Palaniappan K."/>
            <person name="Land M."/>
            <person name="Hauser L."/>
            <person name="Chang Y.J."/>
            <person name="Jeffries C.D."/>
            <person name="Detter J.C."/>
            <person name="Brettin T."/>
            <person name="Rohde M."/>
            <person name="Goker M."/>
            <person name="Bristow J."/>
            <person name="Markowitz V."/>
            <person name="Eisen J.A."/>
            <person name="Hugenholtz P."/>
            <person name="Kyrpides N.C."/>
            <person name="Klenk H.P."/>
        </authorList>
    </citation>
    <scope>NUCLEOTIDE SEQUENCE [LARGE SCALE GENOMIC DNA]</scope>
    <source>
        <strain evidence="23">DSM 14365 / CIP 107738 / JCM 11303 / AJ 13395 / SMP-2</strain>
    </source>
</reference>
<comment type="cofactor">
    <cofactor evidence="18 19">
        <name>K(+)</name>
        <dbReference type="ChEBI" id="CHEBI:29103"/>
    </cofactor>
    <text evidence="18 19">Binds 1 potassium ion per subunit.</text>
</comment>
<dbReference type="EC" id="4.2.1.136" evidence="19"/>
<feature type="binding site" evidence="17">
    <location>
        <position position="469"/>
    </location>
    <ligand>
        <name>(6S)-NADPHX</name>
        <dbReference type="ChEBI" id="CHEBI:64076"/>
    </ligand>
</feature>
<dbReference type="EC" id="5.1.99.6" evidence="19"/>
<dbReference type="PROSITE" id="PS01050">
    <property type="entry name" value="YJEF_C_2"/>
    <property type="match status" value="1"/>
</dbReference>
<comment type="similarity">
    <text evidence="17">Belongs to the NnrD/CARKD family.</text>
</comment>
<comment type="function">
    <text evidence="17">Catalyzes the dehydration of the S-form of NAD(P)HX at the expense of ADP, which is converted to AMP. Together with NAD(P)HX epimerase, which catalyzes the epimerization of the S- and R-forms, the enzyme allows the repair of both epimers of NAD(P)HX, a damaged form of NAD(P)H that is a result of enzymatic or heat-dependent hydration.</text>
</comment>
<dbReference type="PROSITE" id="PS51383">
    <property type="entry name" value="YJEF_C_3"/>
    <property type="match status" value="1"/>
</dbReference>
<dbReference type="Pfam" id="PF01256">
    <property type="entry name" value="Carb_kinase"/>
    <property type="match status" value="1"/>
</dbReference>
<dbReference type="SUPFAM" id="SSF53613">
    <property type="entry name" value="Ribokinase-like"/>
    <property type="match status" value="1"/>
</dbReference>
<evidence type="ECO:0000256" key="14">
    <source>
        <dbReference type="ARBA" id="ARBA00025153"/>
    </source>
</evidence>
<feature type="binding site" evidence="17">
    <location>
        <position position="403"/>
    </location>
    <ligand>
        <name>(6S)-NADPHX</name>
        <dbReference type="ChEBI" id="CHEBI:64076"/>
    </ligand>
</feature>
<evidence type="ECO:0000256" key="6">
    <source>
        <dbReference type="ARBA" id="ARBA00022741"/>
    </source>
</evidence>
<keyword evidence="23" id="KW-1185">Reference proteome</keyword>
<dbReference type="RefSeq" id="WP_012828706.1">
    <property type="nucleotide sequence ID" value="NC_013440.1"/>
</dbReference>
<comment type="catalytic activity">
    <reaction evidence="1 18 19">
        <text>(6R)-NADHX = (6S)-NADHX</text>
        <dbReference type="Rhea" id="RHEA:32215"/>
        <dbReference type="ChEBI" id="CHEBI:64074"/>
        <dbReference type="ChEBI" id="CHEBI:64075"/>
        <dbReference type="EC" id="5.1.99.6"/>
    </reaction>
</comment>
<evidence type="ECO:0000256" key="8">
    <source>
        <dbReference type="ARBA" id="ARBA00022857"/>
    </source>
</evidence>
<organism evidence="22 23">
    <name type="scientific">Haliangium ochraceum (strain DSM 14365 / JCM 11303 / SMP-2)</name>
    <dbReference type="NCBI Taxonomy" id="502025"/>
    <lineage>
        <taxon>Bacteria</taxon>
        <taxon>Pseudomonadati</taxon>
        <taxon>Myxococcota</taxon>
        <taxon>Polyangia</taxon>
        <taxon>Haliangiales</taxon>
        <taxon>Kofleriaceae</taxon>
        <taxon>Haliangium</taxon>
    </lineage>
</organism>
<dbReference type="AlphaFoldDB" id="D0LX65"/>
<dbReference type="Pfam" id="PF03853">
    <property type="entry name" value="YjeF_N"/>
    <property type="match status" value="1"/>
</dbReference>
<dbReference type="InterPro" id="IPR017953">
    <property type="entry name" value="Carbohydrate_kinase_pred_CS"/>
</dbReference>
<dbReference type="GO" id="GO:0046496">
    <property type="term" value="P:nicotinamide nucleotide metabolic process"/>
    <property type="evidence" value="ECO:0007669"/>
    <property type="project" value="UniProtKB-UniRule"/>
</dbReference>
<comment type="catalytic activity">
    <reaction evidence="2 18 19">
        <text>(6R)-NADPHX = (6S)-NADPHX</text>
        <dbReference type="Rhea" id="RHEA:32227"/>
        <dbReference type="ChEBI" id="CHEBI:64076"/>
        <dbReference type="ChEBI" id="CHEBI:64077"/>
        <dbReference type="EC" id="5.1.99.6"/>
    </reaction>
</comment>
<feature type="domain" description="YjeF C-terminal" evidence="20">
    <location>
        <begin position="253"/>
        <end position="528"/>
    </location>
</feature>
<keyword evidence="11 18" id="KW-0413">Isomerase</keyword>
<keyword evidence="10 17" id="KW-0520">NAD</keyword>
<dbReference type="EMBL" id="CP001804">
    <property type="protein sequence ID" value="ACY16107.1"/>
    <property type="molecule type" value="Genomic_DNA"/>
</dbReference>
<evidence type="ECO:0000313" key="23">
    <source>
        <dbReference type="Proteomes" id="UP000001880"/>
    </source>
</evidence>
<evidence type="ECO:0000256" key="7">
    <source>
        <dbReference type="ARBA" id="ARBA00022840"/>
    </source>
</evidence>
<evidence type="ECO:0000256" key="1">
    <source>
        <dbReference type="ARBA" id="ARBA00000013"/>
    </source>
</evidence>
<keyword evidence="7 17" id="KW-0067">ATP-binding</keyword>
<feature type="binding site" evidence="17">
    <location>
        <position position="352"/>
    </location>
    <ligand>
        <name>(6S)-NADPHX</name>
        <dbReference type="ChEBI" id="CHEBI:64076"/>
    </ligand>
</feature>
<dbReference type="eggNOG" id="COG0063">
    <property type="taxonomic scope" value="Bacteria"/>
</dbReference>
<feature type="binding site" evidence="18">
    <location>
        <begin position="157"/>
        <end position="163"/>
    </location>
    <ligand>
        <name>(6S)-NADPHX</name>
        <dbReference type="ChEBI" id="CHEBI:64076"/>
    </ligand>
</feature>
<dbReference type="HAMAP" id="MF_01965">
    <property type="entry name" value="NADHX_dehydratase"/>
    <property type="match status" value="1"/>
</dbReference>
<dbReference type="GO" id="GO:0052855">
    <property type="term" value="F:ADP-dependent NAD(P)H-hydrate dehydratase activity"/>
    <property type="evidence" value="ECO:0007669"/>
    <property type="project" value="UniProtKB-UniRule"/>
</dbReference>
<feature type="binding site" evidence="18">
    <location>
        <position position="168"/>
    </location>
    <ligand>
        <name>(6S)-NADPHX</name>
        <dbReference type="ChEBI" id="CHEBI:64076"/>
    </ligand>
</feature>
<dbReference type="NCBIfam" id="TIGR00196">
    <property type="entry name" value="yjeF_cterm"/>
    <property type="match status" value="1"/>
</dbReference>
<dbReference type="STRING" id="502025.Hoch_3605"/>
<evidence type="ECO:0000256" key="15">
    <source>
        <dbReference type="ARBA" id="ARBA00048238"/>
    </source>
</evidence>
<dbReference type="GO" id="GO:0005524">
    <property type="term" value="F:ATP binding"/>
    <property type="evidence" value="ECO:0007669"/>
    <property type="project" value="UniProtKB-UniRule"/>
</dbReference>
<comment type="catalytic activity">
    <reaction evidence="16 17 19">
        <text>(6S)-NADPHX + ADP = AMP + phosphate + NADPH + H(+)</text>
        <dbReference type="Rhea" id="RHEA:32235"/>
        <dbReference type="ChEBI" id="CHEBI:15378"/>
        <dbReference type="ChEBI" id="CHEBI:43474"/>
        <dbReference type="ChEBI" id="CHEBI:57783"/>
        <dbReference type="ChEBI" id="CHEBI:64076"/>
        <dbReference type="ChEBI" id="CHEBI:456215"/>
        <dbReference type="ChEBI" id="CHEBI:456216"/>
        <dbReference type="EC" id="4.2.1.136"/>
    </reaction>
</comment>
<dbReference type="GO" id="GO:0046872">
    <property type="term" value="F:metal ion binding"/>
    <property type="evidence" value="ECO:0007669"/>
    <property type="project" value="UniProtKB-UniRule"/>
</dbReference>
<evidence type="ECO:0000256" key="2">
    <source>
        <dbReference type="ARBA" id="ARBA00000909"/>
    </source>
</evidence>
<feature type="binding site" evidence="18">
    <location>
        <position position="189"/>
    </location>
    <ligand>
        <name>K(+)</name>
        <dbReference type="ChEBI" id="CHEBI:29103"/>
    </ligand>
</feature>
<keyword evidence="12 17" id="KW-0456">Lyase</keyword>
<evidence type="ECO:0000256" key="19">
    <source>
        <dbReference type="PIRNR" id="PIRNR017184"/>
    </source>
</evidence>
<accession>D0LX65</accession>
<evidence type="ECO:0000256" key="10">
    <source>
        <dbReference type="ARBA" id="ARBA00023027"/>
    </source>
</evidence>
<keyword evidence="13" id="KW-0511">Multifunctional enzyme</keyword>
<dbReference type="GO" id="GO:0016301">
    <property type="term" value="F:kinase activity"/>
    <property type="evidence" value="ECO:0007669"/>
    <property type="project" value="UniProtKB-KW"/>
</dbReference>
<feature type="binding site" evidence="17">
    <location>
        <begin position="440"/>
        <end position="444"/>
    </location>
    <ligand>
        <name>AMP</name>
        <dbReference type="ChEBI" id="CHEBI:456215"/>
    </ligand>
</feature>
<evidence type="ECO:0000256" key="13">
    <source>
        <dbReference type="ARBA" id="ARBA00023268"/>
    </source>
</evidence>
<keyword evidence="5 18" id="KW-0479">Metal-binding</keyword>
<dbReference type="eggNOG" id="COG0062">
    <property type="taxonomic scope" value="Bacteria"/>
</dbReference>
<evidence type="ECO:0000259" key="20">
    <source>
        <dbReference type="PROSITE" id="PS51383"/>
    </source>
</evidence>
<dbReference type="GO" id="GO:0110051">
    <property type="term" value="P:metabolite repair"/>
    <property type="evidence" value="ECO:0007669"/>
    <property type="project" value="TreeGrafter"/>
</dbReference>
<evidence type="ECO:0000256" key="3">
    <source>
        <dbReference type="ARBA" id="ARBA00006001"/>
    </source>
</evidence>
<comment type="catalytic activity">
    <reaction evidence="15 17 19">
        <text>(6S)-NADHX + ADP = AMP + phosphate + NADH + H(+)</text>
        <dbReference type="Rhea" id="RHEA:32223"/>
        <dbReference type="ChEBI" id="CHEBI:15378"/>
        <dbReference type="ChEBI" id="CHEBI:43474"/>
        <dbReference type="ChEBI" id="CHEBI:57945"/>
        <dbReference type="ChEBI" id="CHEBI:64074"/>
        <dbReference type="ChEBI" id="CHEBI:456215"/>
        <dbReference type="ChEBI" id="CHEBI:456216"/>
        <dbReference type="EC" id="4.2.1.136"/>
    </reaction>
</comment>
<keyword evidence="9 18" id="KW-0630">Potassium</keyword>
<keyword evidence="6 17" id="KW-0547">Nucleotide-binding</keyword>
<evidence type="ECO:0000256" key="17">
    <source>
        <dbReference type="HAMAP-Rule" id="MF_01965"/>
    </source>
</evidence>
<dbReference type="SUPFAM" id="SSF64153">
    <property type="entry name" value="YjeF N-terminal domain-like"/>
    <property type="match status" value="1"/>
</dbReference>
<dbReference type="InterPro" id="IPR000631">
    <property type="entry name" value="CARKD"/>
</dbReference>
<dbReference type="GO" id="GO:0052856">
    <property type="term" value="F:NAD(P)HX epimerase activity"/>
    <property type="evidence" value="ECO:0007669"/>
    <property type="project" value="UniProtKB-UniRule"/>
</dbReference>
<comment type="function">
    <text evidence="18">Catalyzes the epimerization of the S- and R-forms of NAD(P)HX, a damaged form of NAD(P)H that is a result of enzymatic or heat-dependent hydration. This is a prerequisite for the S-specific NAD(P)H-hydrate dehydratase to allow the repair of both epimers of NAD(P)HX.</text>
</comment>
<comment type="function">
    <text evidence="14 19">Bifunctional enzyme that catalyzes the epimerization of the S- and R-forms of NAD(P)HX and the dehydration of the S-form of NAD(P)HX at the expense of ADP, which is converted to AMP. This allows the repair of both epimers of NAD(P)HX, a damaged form of NAD(P)H that is a result of enzymatic or heat-dependent hydration.</text>
</comment>
<dbReference type="PANTHER" id="PTHR12592:SF0">
    <property type="entry name" value="ATP-DEPENDENT (S)-NAD(P)H-HYDRATE DEHYDRATASE"/>
    <property type="match status" value="1"/>
</dbReference>
<dbReference type="Gene3D" id="3.40.1190.20">
    <property type="match status" value="1"/>
</dbReference>
<sequence>MRYVVTAEEMQALDRETIEGIGLPGVVLMENAGRAVVRIIEDLLAHDGKWSGDSGRSALTRDASVSGRPAPRIAVVCGGGNNGGDGYVIGRCLREAGMHVTVYMAARREAVKGDARRHLDVYENAGGLLVSVTDEASLFTHAERIRNAEVVVDAVFGTGLTREVSGHYRKIIETINQCGGHRVAVDIPSGLSADTGEVLGIAVNATCTVTMAFLKVGLATTPGCARCGDLHVAEIGIPDALAEKHGIRTALIEPDDLTPLLPADDAVVHKNRRGHVLAVAGSPGKRGAGRLVAWSALRAGAGLVTLASPWTSGEVYAPDPVMTEAFDAEAADALERLLALAEGKQVVAMGPGMPTSEGARDLVHAALAELEVPMVLDADALNHIGTHLERVATAKAPIILTPHPGEAARLLGRSSAAVQKDRVGAARALAARSDAIVVLKGARTLVCVDDFVTVNPSGHPALATAGTGDVLTGLIASLVAQGVSPADAARLGVFLHGRVGEYAAAALSSRGVTSADLAEHMPRAMNNLAAGAP</sequence>
<evidence type="ECO:0000256" key="5">
    <source>
        <dbReference type="ARBA" id="ARBA00022723"/>
    </source>
</evidence>
<dbReference type="Gene3D" id="3.40.50.10260">
    <property type="entry name" value="YjeF N-terminal domain"/>
    <property type="match status" value="1"/>
</dbReference>
<name>D0LX65_HALO1</name>
<feature type="binding site" evidence="18">
    <location>
        <begin position="81"/>
        <end position="85"/>
    </location>
    <ligand>
        <name>(6S)-NADPHX</name>
        <dbReference type="ChEBI" id="CHEBI:64076"/>
    </ligand>
</feature>
<dbReference type="PROSITE" id="PS51385">
    <property type="entry name" value="YJEF_N"/>
    <property type="match status" value="1"/>
</dbReference>
<evidence type="ECO:0000256" key="16">
    <source>
        <dbReference type="ARBA" id="ARBA00049209"/>
    </source>
</evidence>
<dbReference type="InterPro" id="IPR036652">
    <property type="entry name" value="YjeF_N_dom_sf"/>
</dbReference>
<dbReference type="InterPro" id="IPR004443">
    <property type="entry name" value="YjeF_N_dom"/>
</dbReference>
<dbReference type="PANTHER" id="PTHR12592">
    <property type="entry name" value="ATP-DEPENDENT (S)-NAD(P)H-HYDRATE DEHYDRATASE FAMILY MEMBER"/>
    <property type="match status" value="1"/>
</dbReference>